<dbReference type="EMBL" id="AP012342">
    <property type="protein sequence ID" value="BAM05804.1"/>
    <property type="molecule type" value="Genomic_DNA"/>
</dbReference>
<evidence type="ECO:0000256" key="3">
    <source>
        <dbReference type="ARBA" id="ARBA00022578"/>
    </source>
</evidence>
<keyword evidence="8" id="KW-1185">Reference proteome</keyword>
<organism evidence="7 8">
    <name type="scientific">Leptospirillum ferrooxidans (strain C2-3)</name>
    <dbReference type="NCBI Taxonomy" id="1162668"/>
    <lineage>
        <taxon>Bacteria</taxon>
        <taxon>Pseudomonadati</taxon>
        <taxon>Nitrospirota</taxon>
        <taxon>Nitrospiria</taxon>
        <taxon>Nitrospirales</taxon>
        <taxon>Nitrospiraceae</taxon>
        <taxon>Leptospirillum</taxon>
    </lineage>
</organism>
<dbReference type="InterPro" id="IPR001207">
    <property type="entry name" value="Transposase_mutator"/>
</dbReference>
<dbReference type="KEGG" id="lfc:LFE_0075"/>
<keyword evidence="6" id="KW-0814">Transposable element</keyword>
<keyword evidence="4 6" id="KW-0238">DNA-binding</keyword>
<gene>
    <name evidence="7" type="ordered locus">LFE_0075</name>
</gene>
<dbReference type="PANTHER" id="PTHR33217">
    <property type="entry name" value="TRANSPOSASE FOR INSERTION SEQUENCE ELEMENT IS1081"/>
    <property type="match status" value="1"/>
</dbReference>
<dbReference type="AlphaFoldDB" id="I0IKK5"/>
<proteinExistence type="inferred from homology"/>
<dbReference type="OrthoDB" id="165209at2"/>
<sequence>MEENTLIGFVKPRTISDPLTELLRMGARKLIEAAIQAELSEFLGQFEQRKTSEGKRGVIRNGYQPEREILTGVGAVSVRIPKVRSRTGDAVTFRSALVPPYVRKTRSLEAALPWLYLKGISTGEMQEALSVLVGPEAKGLSPGVIRRLKESWLQEDSEWKKRRLDKDRWVYLWADGIYSGIRASSERLCALVIVGVNDRGEKHFLAIEDGMRESIQSWKDVLLDLKERGLSSPKLAIGDGAMGFWGAMEAVFPQTTHQRCWVHKTANVLNYLPDYLPDSLQEKAKKGLHEIWMSEGREPAQKAFDTFLKTYEAKYPKATECLLKDREPLLAFYDFPAEHWIHIRTTNPIESSFATIRHRTNQARGCFSKETILTMMFKLGLCAEKRWRKIKGFTHLALILEGKIFKDGILEDNSKQDAA</sequence>
<evidence type="ECO:0000313" key="7">
    <source>
        <dbReference type="EMBL" id="BAM05804.1"/>
    </source>
</evidence>
<dbReference type="RefSeq" id="WP_014448299.1">
    <property type="nucleotide sequence ID" value="NC_017094.1"/>
</dbReference>
<comment type="similarity">
    <text evidence="2 6">Belongs to the transposase mutator family.</text>
</comment>
<protein>
    <recommendedName>
        <fullName evidence="6">Mutator family transposase</fullName>
    </recommendedName>
</protein>
<evidence type="ECO:0000256" key="2">
    <source>
        <dbReference type="ARBA" id="ARBA00010961"/>
    </source>
</evidence>
<dbReference type="NCBIfam" id="NF033543">
    <property type="entry name" value="transpos_IS256"/>
    <property type="match status" value="1"/>
</dbReference>
<dbReference type="PATRIC" id="fig|1162668.3.peg.85"/>
<keyword evidence="3 6" id="KW-0815">Transposition</keyword>
<evidence type="ECO:0000256" key="5">
    <source>
        <dbReference type="ARBA" id="ARBA00023172"/>
    </source>
</evidence>
<dbReference type="PROSITE" id="PS01007">
    <property type="entry name" value="TRANSPOSASE_MUTATOR"/>
    <property type="match status" value="1"/>
</dbReference>
<dbReference type="GO" id="GO:0003677">
    <property type="term" value="F:DNA binding"/>
    <property type="evidence" value="ECO:0007669"/>
    <property type="project" value="UniProtKB-UniRule"/>
</dbReference>
<reference evidence="7 8" key="1">
    <citation type="journal article" date="2012" name="J. Bacteriol.">
        <title>Complete Genome Sequence of Leptospirillum ferrooxidans Strain C2-3, Isolated from a Fresh Volcanic Ash Deposit on the Island of Miyake, Japan.</title>
        <authorList>
            <person name="Fujimura R."/>
            <person name="Sato Y."/>
            <person name="Nishizawa T."/>
            <person name="Oshima K."/>
            <person name="Kim S.-W."/>
            <person name="Hattori M."/>
            <person name="Kamijo T."/>
            <person name="Ohta H."/>
        </authorList>
    </citation>
    <scope>NUCLEOTIDE SEQUENCE [LARGE SCALE GENOMIC DNA]</scope>
    <source>
        <strain evidence="7 8">C2-3</strain>
    </source>
</reference>
<accession>I0IKK5</accession>
<dbReference type="GO" id="GO:0004803">
    <property type="term" value="F:transposase activity"/>
    <property type="evidence" value="ECO:0007669"/>
    <property type="project" value="UniProtKB-UniRule"/>
</dbReference>
<reference evidence="8" key="2">
    <citation type="submission" date="2012-03" db="EMBL/GenBank/DDBJ databases">
        <title>The complete genome sequence of the pioneer microbe on fresh volcanic deposit, Leptospirillum ferrooxidans strain C2-3.</title>
        <authorList>
            <person name="Fujimura R."/>
            <person name="Sato Y."/>
            <person name="Nishizawa T."/>
            <person name="Nanba K."/>
            <person name="Oshima K."/>
            <person name="Hattori M."/>
            <person name="Kamijo T."/>
            <person name="Ohta H."/>
        </authorList>
    </citation>
    <scope>NUCLEOTIDE SEQUENCE [LARGE SCALE GENOMIC DNA]</scope>
    <source>
        <strain evidence="8">C2-3</strain>
    </source>
</reference>
<keyword evidence="5 6" id="KW-0233">DNA recombination</keyword>
<dbReference type="PANTHER" id="PTHR33217:SF9">
    <property type="entry name" value="MUTATOR FAMILY TRANSPOSASE"/>
    <property type="match status" value="1"/>
</dbReference>
<name>I0IKK5_LEPFC</name>
<dbReference type="eggNOG" id="COG3328">
    <property type="taxonomic scope" value="Bacteria"/>
</dbReference>
<evidence type="ECO:0000256" key="4">
    <source>
        <dbReference type="ARBA" id="ARBA00023125"/>
    </source>
</evidence>
<dbReference type="GO" id="GO:0006313">
    <property type="term" value="P:DNA transposition"/>
    <property type="evidence" value="ECO:0007669"/>
    <property type="project" value="UniProtKB-UniRule"/>
</dbReference>
<evidence type="ECO:0000256" key="1">
    <source>
        <dbReference type="ARBA" id="ARBA00002190"/>
    </source>
</evidence>
<dbReference type="Pfam" id="PF00872">
    <property type="entry name" value="Transposase_mut"/>
    <property type="match status" value="1"/>
</dbReference>
<comment type="function">
    <text evidence="1 6">Required for the transposition of the insertion element.</text>
</comment>
<dbReference type="HOGENOM" id="CLU_036805_8_1_0"/>
<dbReference type="Proteomes" id="UP000007382">
    <property type="component" value="Chromosome"/>
</dbReference>
<evidence type="ECO:0000313" key="8">
    <source>
        <dbReference type="Proteomes" id="UP000007382"/>
    </source>
</evidence>
<evidence type="ECO:0000256" key="6">
    <source>
        <dbReference type="RuleBase" id="RU365089"/>
    </source>
</evidence>